<dbReference type="EMBL" id="HBGY01017814">
    <property type="protein sequence ID" value="CAD9585115.1"/>
    <property type="molecule type" value="Transcribed_RNA"/>
</dbReference>
<name>A0A7S2KTN2_9STRA</name>
<sequence length="119" mass="13376">MTIPFILLIELIVQYPPRPVLSIPNARLSCFALMPTAPRCPPTSKSKSTRPLAHGYFSRSLNGIDPRREPPSLSSWLRMPSGGLYPTDAAMEVGMINILEVGTHLRNWLHQVFIRLKLL</sequence>
<accession>A0A7S2KTN2</accession>
<evidence type="ECO:0000313" key="1">
    <source>
        <dbReference type="EMBL" id="CAD9585115.1"/>
    </source>
</evidence>
<protein>
    <submittedName>
        <fullName evidence="1">Uncharacterized protein</fullName>
    </submittedName>
</protein>
<organism evidence="1">
    <name type="scientific">Leptocylindrus danicus</name>
    <dbReference type="NCBI Taxonomy" id="163516"/>
    <lineage>
        <taxon>Eukaryota</taxon>
        <taxon>Sar</taxon>
        <taxon>Stramenopiles</taxon>
        <taxon>Ochrophyta</taxon>
        <taxon>Bacillariophyta</taxon>
        <taxon>Coscinodiscophyceae</taxon>
        <taxon>Chaetocerotophycidae</taxon>
        <taxon>Leptocylindrales</taxon>
        <taxon>Leptocylindraceae</taxon>
        <taxon>Leptocylindrus</taxon>
    </lineage>
</organism>
<dbReference type="AlphaFoldDB" id="A0A7S2KTN2"/>
<reference evidence="1" key="1">
    <citation type="submission" date="2021-01" db="EMBL/GenBank/DDBJ databases">
        <authorList>
            <person name="Corre E."/>
            <person name="Pelletier E."/>
            <person name="Niang G."/>
            <person name="Scheremetjew M."/>
            <person name="Finn R."/>
            <person name="Kale V."/>
            <person name="Holt S."/>
            <person name="Cochrane G."/>
            <person name="Meng A."/>
            <person name="Brown T."/>
            <person name="Cohen L."/>
        </authorList>
    </citation>
    <scope>NUCLEOTIDE SEQUENCE</scope>
    <source>
        <strain evidence="1">B650</strain>
    </source>
</reference>
<gene>
    <name evidence="1" type="ORF">LDAN0321_LOCUS11513</name>
</gene>
<proteinExistence type="predicted"/>